<dbReference type="Gene3D" id="2.40.50.100">
    <property type="match status" value="1"/>
</dbReference>
<sequence length="707" mass="77383">MTVSTTEYTDAPRPDDDAVRRAKAEIRGIVGQIADLARSDAAPERFYDEFLNKVVAALAAIGGAVWTLSDTGVLQLAYQIDLRRTGLAENPIGQAQHGRLLTRTLTTGEGALVAPHSGATGGIDTDDENAAANPTDFLLVLAPVHNDQGVQGVVEVFQRPDTRHSVQQGYLKFLLQTCDLAGDYLRARRLSHLAQKQSLWEQLESFTRTAHGKLDVKETAFTIANEGRRLIGCDRVSVAVQKGSRMTMEAISGQDAFDKRSNVATLLTRAARAVARTGEDVWYSGDASNLAPQVEKALDAYVDESHTKGMAILPLLEAEDEDAPPEPGQRRKPPKVYGALIVEQMVDSQEPEGFRQRVAVVRSHGTTAIANALEHESLFLMPLWKTLGKATWFIRGSRLPKTVAVLTLLTGLTLAGVFVHKDFTVQADGEFLPDLSRKVFAQVGGVVTDVKVHDDDVVTAGQTVAVLRNIELANELTGVLGEISTAEAQIESLNFELSDRAGLDRADIDERQSRISQIQRQLSSLEQRRNLLREKQTMLTITSPIAGRVITYKVEDVLAGRPVNTGDELMEIADPTGPWRVEVNMPDKRMGHIRSAWQAAGEKGPDEGSPGGPSGGLEVTFHARSHPEETFTGRVIEIGQTAEPRGEEGNTVRLVIDFDKQALFSKVGEPKVGEGVRAKVHCGQQSILYCYFHDLIYFVQSNILFWF</sequence>
<dbReference type="PANTHER" id="PTHR30367">
    <property type="entry name" value="P-HYDROXYBENZOIC ACID EFFLUX PUMP SUBUNIT AAEA-RELATED"/>
    <property type="match status" value="1"/>
</dbReference>
<organism evidence="2 3">
    <name type="scientific">Pirellulimonas nuda</name>
    <dbReference type="NCBI Taxonomy" id="2528009"/>
    <lineage>
        <taxon>Bacteria</taxon>
        <taxon>Pseudomonadati</taxon>
        <taxon>Planctomycetota</taxon>
        <taxon>Planctomycetia</taxon>
        <taxon>Pirellulales</taxon>
        <taxon>Lacipirellulaceae</taxon>
        <taxon>Pirellulimonas</taxon>
    </lineage>
</organism>
<proteinExistence type="predicted"/>
<dbReference type="InterPro" id="IPR050393">
    <property type="entry name" value="MFP_Efflux_Pump"/>
</dbReference>
<accession>A0A518D6Q0</accession>
<dbReference type="SUPFAM" id="SSF111369">
    <property type="entry name" value="HlyD-like secretion proteins"/>
    <property type="match status" value="1"/>
</dbReference>
<dbReference type="Proteomes" id="UP000317429">
    <property type="component" value="Chromosome"/>
</dbReference>
<dbReference type="KEGG" id="pnd:Pla175_05180"/>
<reference evidence="2 3" key="1">
    <citation type="submission" date="2019-02" db="EMBL/GenBank/DDBJ databases">
        <title>Deep-cultivation of Planctomycetes and their phenomic and genomic characterization uncovers novel biology.</title>
        <authorList>
            <person name="Wiegand S."/>
            <person name="Jogler M."/>
            <person name="Boedeker C."/>
            <person name="Pinto D."/>
            <person name="Vollmers J."/>
            <person name="Rivas-Marin E."/>
            <person name="Kohn T."/>
            <person name="Peeters S.H."/>
            <person name="Heuer A."/>
            <person name="Rast P."/>
            <person name="Oberbeckmann S."/>
            <person name="Bunk B."/>
            <person name="Jeske O."/>
            <person name="Meyerdierks A."/>
            <person name="Storesund J.E."/>
            <person name="Kallscheuer N."/>
            <person name="Luecker S."/>
            <person name="Lage O.M."/>
            <person name="Pohl T."/>
            <person name="Merkel B.J."/>
            <person name="Hornburger P."/>
            <person name="Mueller R.-W."/>
            <person name="Bruemmer F."/>
            <person name="Labrenz M."/>
            <person name="Spormann A.M."/>
            <person name="Op den Camp H."/>
            <person name="Overmann J."/>
            <person name="Amann R."/>
            <person name="Jetten M.S.M."/>
            <person name="Mascher T."/>
            <person name="Medema M.H."/>
            <person name="Devos D.P."/>
            <person name="Kaster A.-K."/>
            <person name="Ovreas L."/>
            <person name="Rohde M."/>
            <person name="Galperin M.Y."/>
            <person name="Jogler C."/>
        </authorList>
    </citation>
    <scope>NUCLEOTIDE SEQUENCE [LARGE SCALE GENOMIC DNA]</scope>
    <source>
        <strain evidence="2 3">Pla175</strain>
    </source>
</reference>
<name>A0A518D6Q0_9BACT</name>
<dbReference type="Gene3D" id="2.40.30.170">
    <property type="match status" value="1"/>
</dbReference>
<dbReference type="Gene3D" id="3.30.450.40">
    <property type="match status" value="1"/>
</dbReference>
<protein>
    <submittedName>
        <fullName evidence="2">HlyD family secretion protein</fullName>
    </submittedName>
</protein>
<gene>
    <name evidence="2" type="ORF">Pla175_05180</name>
</gene>
<evidence type="ECO:0000313" key="3">
    <source>
        <dbReference type="Proteomes" id="UP000317429"/>
    </source>
</evidence>
<keyword evidence="3" id="KW-1185">Reference proteome</keyword>
<dbReference type="EMBL" id="CP036291">
    <property type="protein sequence ID" value="QDU87162.1"/>
    <property type="molecule type" value="Genomic_DNA"/>
</dbReference>
<dbReference type="Gene3D" id="1.10.287.470">
    <property type="entry name" value="Helix hairpin bin"/>
    <property type="match status" value="1"/>
</dbReference>
<dbReference type="InterPro" id="IPR029016">
    <property type="entry name" value="GAF-like_dom_sf"/>
</dbReference>
<keyword evidence="1" id="KW-0175">Coiled coil</keyword>
<evidence type="ECO:0000313" key="2">
    <source>
        <dbReference type="EMBL" id="QDU87162.1"/>
    </source>
</evidence>
<feature type="coiled-coil region" evidence="1">
    <location>
        <begin position="508"/>
        <end position="535"/>
    </location>
</feature>
<dbReference type="PANTHER" id="PTHR30367:SF1">
    <property type="entry name" value="MULTIDRUG RESISTANCE PROTEIN MDTN"/>
    <property type="match status" value="1"/>
</dbReference>
<evidence type="ECO:0000256" key="1">
    <source>
        <dbReference type="SAM" id="Coils"/>
    </source>
</evidence>
<dbReference type="AlphaFoldDB" id="A0A518D6Q0"/>